<dbReference type="InterPro" id="IPR036116">
    <property type="entry name" value="FN3_sf"/>
</dbReference>
<evidence type="ECO:0000313" key="1">
    <source>
        <dbReference type="EMBL" id="MTI97568.1"/>
    </source>
</evidence>
<name>A0A844I0L0_9GAMM</name>
<dbReference type="CDD" id="cd00063">
    <property type="entry name" value="FN3"/>
    <property type="match status" value="1"/>
</dbReference>
<comment type="caution">
    <text evidence="1">The sequence shown here is derived from an EMBL/GenBank/DDBJ whole genome shotgun (WGS) entry which is preliminary data.</text>
</comment>
<organism evidence="1 2">
    <name type="scientific">Marinobacter adhaerens</name>
    <dbReference type="NCBI Taxonomy" id="1033846"/>
    <lineage>
        <taxon>Bacteria</taxon>
        <taxon>Pseudomonadati</taxon>
        <taxon>Pseudomonadota</taxon>
        <taxon>Gammaproteobacteria</taxon>
        <taxon>Pseudomonadales</taxon>
        <taxon>Marinobacteraceae</taxon>
        <taxon>Marinobacter</taxon>
    </lineage>
</organism>
<evidence type="ECO:0000313" key="2">
    <source>
        <dbReference type="Proteomes" id="UP000431462"/>
    </source>
</evidence>
<dbReference type="InterPro" id="IPR003961">
    <property type="entry name" value="FN3_dom"/>
</dbReference>
<dbReference type="EMBL" id="VENC01000002">
    <property type="protein sequence ID" value="MTI97568.1"/>
    <property type="molecule type" value="Genomic_DNA"/>
</dbReference>
<protein>
    <submittedName>
        <fullName evidence="1">Fibronectin type III domain-containing protein</fullName>
    </submittedName>
</protein>
<dbReference type="Gene3D" id="2.60.40.10">
    <property type="entry name" value="Immunoglobulins"/>
    <property type="match status" value="1"/>
</dbReference>
<dbReference type="AlphaFoldDB" id="A0A844I0L0"/>
<dbReference type="PROSITE" id="PS51257">
    <property type="entry name" value="PROKAR_LIPOPROTEIN"/>
    <property type="match status" value="1"/>
</dbReference>
<dbReference type="InterPro" id="IPR013783">
    <property type="entry name" value="Ig-like_fold"/>
</dbReference>
<gene>
    <name evidence="1" type="ORF">FH752_02990</name>
</gene>
<dbReference type="Proteomes" id="UP000431462">
    <property type="component" value="Unassembled WGS sequence"/>
</dbReference>
<dbReference type="SUPFAM" id="SSF49265">
    <property type="entry name" value="Fibronectin type III"/>
    <property type="match status" value="1"/>
</dbReference>
<proteinExistence type="predicted"/>
<reference evidence="1 2" key="1">
    <citation type="submission" date="2019-06" db="EMBL/GenBank/DDBJ databases">
        <title>Enrichment of Autotrophic Halophilic Microorganisms from Red Sea Brine Pool Using Microbial Electrosynthesis System.</title>
        <authorList>
            <person name="Alqahtani M.F."/>
            <person name="Bajracharya S."/>
            <person name="Katuri K.P."/>
            <person name="Ali M."/>
            <person name="Saikaly P.E."/>
        </authorList>
    </citation>
    <scope>NUCLEOTIDE SEQUENCE [LARGE SCALE GENOMIC DNA]</scope>
    <source>
        <strain evidence="1">MES15</strain>
    </source>
</reference>
<sequence length="127" mass="14103">MITSRPRHLPLARILLPLLATIFLLAGCRGDSQGSGYSATEGRELRWTAPLTREDGSSLKPGEIAEFRIYYRLRHQENFKVIRIESPATTSLSLAQMAPGAYEFAITTVDIEGLESRRSSPVTIDLI</sequence>
<accession>A0A844I0L0</accession>